<sequence length="59" mass="6553">MQFSFKENSPIGEDRGAVARMADKKVILSYQPKNTPPDHSSKGVKTFNLLFIIGDDKAI</sequence>
<accession>A0A6L3V203</accession>
<evidence type="ECO:0000313" key="1">
    <source>
        <dbReference type="EMBL" id="KAB2330462.1"/>
    </source>
</evidence>
<gene>
    <name evidence="1" type="ORF">F7731_20015</name>
</gene>
<dbReference type="EMBL" id="WBOS01000014">
    <property type="protein sequence ID" value="KAB2330462.1"/>
    <property type="molecule type" value="Genomic_DNA"/>
</dbReference>
<organism evidence="1 2">
    <name type="scientific">Cytobacillus depressus</name>
    <dbReference type="NCBI Taxonomy" id="1602942"/>
    <lineage>
        <taxon>Bacteria</taxon>
        <taxon>Bacillati</taxon>
        <taxon>Bacillota</taxon>
        <taxon>Bacilli</taxon>
        <taxon>Bacillales</taxon>
        <taxon>Bacillaceae</taxon>
        <taxon>Cytobacillus</taxon>
    </lineage>
</organism>
<protein>
    <submittedName>
        <fullName evidence="1">Uncharacterized protein</fullName>
    </submittedName>
</protein>
<proteinExistence type="predicted"/>
<name>A0A6L3V203_9BACI</name>
<evidence type="ECO:0000313" key="2">
    <source>
        <dbReference type="Proteomes" id="UP000481030"/>
    </source>
</evidence>
<reference evidence="1 2" key="1">
    <citation type="journal article" date="2016" name="Antonie Van Leeuwenhoek">
        <title>Bacillus depressus sp. nov., isolated from soil of a sunflower field.</title>
        <authorList>
            <person name="Wei X."/>
            <person name="Xin D."/>
            <person name="Xin Y."/>
            <person name="Zhang H."/>
            <person name="Wang T."/>
            <person name="Zhang J."/>
        </authorList>
    </citation>
    <scope>NUCLEOTIDE SEQUENCE [LARGE SCALE GENOMIC DNA]</scope>
    <source>
        <strain evidence="1 2">BZ1</strain>
    </source>
</reference>
<comment type="caution">
    <text evidence="1">The sequence shown here is derived from an EMBL/GenBank/DDBJ whole genome shotgun (WGS) entry which is preliminary data.</text>
</comment>
<keyword evidence="2" id="KW-1185">Reference proteome</keyword>
<dbReference type="Proteomes" id="UP000481030">
    <property type="component" value="Unassembled WGS sequence"/>
</dbReference>
<dbReference type="AlphaFoldDB" id="A0A6L3V203"/>